<accession>A0A0A9E5A4</accession>
<organism evidence="1">
    <name type="scientific">Arundo donax</name>
    <name type="common">Giant reed</name>
    <name type="synonym">Donax arundinaceus</name>
    <dbReference type="NCBI Taxonomy" id="35708"/>
    <lineage>
        <taxon>Eukaryota</taxon>
        <taxon>Viridiplantae</taxon>
        <taxon>Streptophyta</taxon>
        <taxon>Embryophyta</taxon>
        <taxon>Tracheophyta</taxon>
        <taxon>Spermatophyta</taxon>
        <taxon>Magnoliopsida</taxon>
        <taxon>Liliopsida</taxon>
        <taxon>Poales</taxon>
        <taxon>Poaceae</taxon>
        <taxon>PACMAD clade</taxon>
        <taxon>Arundinoideae</taxon>
        <taxon>Arundineae</taxon>
        <taxon>Arundo</taxon>
    </lineage>
</organism>
<reference evidence="1" key="2">
    <citation type="journal article" date="2015" name="Data Brief">
        <title>Shoot transcriptome of the giant reed, Arundo donax.</title>
        <authorList>
            <person name="Barrero R.A."/>
            <person name="Guerrero F.D."/>
            <person name="Moolhuijzen P."/>
            <person name="Goolsby J.A."/>
            <person name="Tidwell J."/>
            <person name="Bellgard S.E."/>
            <person name="Bellgard M.I."/>
        </authorList>
    </citation>
    <scope>NUCLEOTIDE SEQUENCE</scope>
    <source>
        <tissue evidence="1">Shoot tissue taken approximately 20 cm above the soil surface</tissue>
    </source>
</reference>
<dbReference type="AlphaFoldDB" id="A0A0A9E5A4"/>
<sequence length="42" mass="4298">MPGGQPVPPPGGPNDLPIGILLVSGLGLSWRQVETANSAFRT</sequence>
<dbReference type="EMBL" id="GBRH01202634">
    <property type="protein sequence ID" value="JAD95261.1"/>
    <property type="molecule type" value="Transcribed_RNA"/>
</dbReference>
<name>A0A0A9E5A4_ARUDO</name>
<proteinExistence type="predicted"/>
<protein>
    <submittedName>
        <fullName evidence="1">Uncharacterized protein</fullName>
    </submittedName>
</protein>
<evidence type="ECO:0000313" key="1">
    <source>
        <dbReference type="EMBL" id="JAD95261.1"/>
    </source>
</evidence>
<reference evidence="1" key="1">
    <citation type="submission" date="2014-09" db="EMBL/GenBank/DDBJ databases">
        <authorList>
            <person name="Magalhaes I.L.F."/>
            <person name="Oliveira U."/>
            <person name="Santos F.R."/>
            <person name="Vidigal T.H.D.A."/>
            <person name="Brescovit A.D."/>
            <person name="Santos A.J."/>
        </authorList>
    </citation>
    <scope>NUCLEOTIDE SEQUENCE</scope>
    <source>
        <tissue evidence="1">Shoot tissue taken approximately 20 cm above the soil surface</tissue>
    </source>
</reference>